<evidence type="ECO:0000313" key="3">
    <source>
        <dbReference type="Proteomes" id="UP001256827"/>
    </source>
</evidence>
<gene>
    <name evidence="2" type="ORF">RGB73_05075</name>
</gene>
<feature type="transmembrane region" description="Helical" evidence="1">
    <location>
        <begin position="37"/>
        <end position="57"/>
    </location>
</feature>
<keyword evidence="3" id="KW-1185">Reference proteome</keyword>
<proteinExistence type="predicted"/>
<evidence type="ECO:0000313" key="2">
    <source>
        <dbReference type="EMBL" id="WNC15712.1"/>
    </source>
</evidence>
<name>A0ABY9T6I7_BREBE</name>
<protein>
    <recommendedName>
        <fullName evidence="4">DUF3221 domain-containing protein</fullName>
    </recommendedName>
</protein>
<organism evidence="2 3">
    <name type="scientific">Brevibacillus brevis</name>
    <name type="common">Bacillus brevis</name>
    <dbReference type="NCBI Taxonomy" id="1393"/>
    <lineage>
        <taxon>Bacteria</taxon>
        <taxon>Bacillati</taxon>
        <taxon>Bacillota</taxon>
        <taxon>Bacilli</taxon>
        <taxon>Bacillales</taxon>
        <taxon>Paenibacillaceae</taxon>
        <taxon>Brevibacillus</taxon>
    </lineage>
</organism>
<feature type="transmembrane region" description="Helical" evidence="1">
    <location>
        <begin position="6"/>
        <end position="25"/>
    </location>
</feature>
<reference evidence="2 3" key="1">
    <citation type="submission" date="2023-09" db="EMBL/GenBank/DDBJ databases">
        <title>Complete Genome and Methylome dissection of Bacillus brevis NEB573 original source of BbsI restriction endonuclease.</title>
        <authorList>
            <person name="Fomenkov A."/>
            <person name="Roberts R.D."/>
        </authorList>
    </citation>
    <scope>NUCLEOTIDE SEQUENCE [LARGE SCALE GENOMIC DNA]</scope>
    <source>
        <strain evidence="2 3">NEB573</strain>
    </source>
</reference>
<keyword evidence="1" id="KW-0472">Membrane</keyword>
<dbReference type="EMBL" id="CP134050">
    <property type="protein sequence ID" value="WNC15712.1"/>
    <property type="molecule type" value="Genomic_DNA"/>
</dbReference>
<keyword evidence="1" id="KW-0812">Transmembrane</keyword>
<dbReference type="RefSeq" id="WP_310769733.1">
    <property type="nucleotide sequence ID" value="NZ_CP134050.1"/>
</dbReference>
<dbReference type="Proteomes" id="UP001256827">
    <property type="component" value="Chromosome"/>
</dbReference>
<keyword evidence="1" id="KW-1133">Transmembrane helix</keyword>
<evidence type="ECO:0000256" key="1">
    <source>
        <dbReference type="SAM" id="Phobius"/>
    </source>
</evidence>
<accession>A0ABY9T6I7</accession>
<evidence type="ECO:0008006" key="4">
    <source>
        <dbReference type="Google" id="ProtNLM"/>
    </source>
</evidence>
<sequence>MVELIFYIVGVLLNITYLGCGKIWVMEAELLPKMIKACVAFVLLIFVAGCSSTEWSYRYEGKTDNWIAVAEIVPDQETGARFIGKIKNGTDKKVKRIEYQAEVTSTSQLSGKLENPVFTEGFIVLFEDIPNTDQARKDFQNGVTEEEIKRFFGEYPVYRITWLDELGNEQSETIRLNFVEHN</sequence>